<dbReference type="GeneID" id="127750133"/>
<reference evidence="2" key="2">
    <citation type="submission" date="2025-08" db="UniProtKB">
        <authorList>
            <consortium name="RefSeq"/>
        </authorList>
    </citation>
    <scope>IDENTIFICATION</scope>
    <source>
        <tissue evidence="2">Whole organism</tissue>
    </source>
</reference>
<organism evidence="1 2">
    <name type="scientific">Frankliniella occidentalis</name>
    <name type="common">Western flower thrips</name>
    <name type="synonym">Euthrips occidentalis</name>
    <dbReference type="NCBI Taxonomy" id="133901"/>
    <lineage>
        <taxon>Eukaryota</taxon>
        <taxon>Metazoa</taxon>
        <taxon>Ecdysozoa</taxon>
        <taxon>Arthropoda</taxon>
        <taxon>Hexapoda</taxon>
        <taxon>Insecta</taxon>
        <taxon>Pterygota</taxon>
        <taxon>Neoptera</taxon>
        <taxon>Paraneoptera</taxon>
        <taxon>Thysanoptera</taxon>
        <taxon>Terebrantia</taxon>
        <taxon>Thripoidea</taxon>
        <taxon>Thripidae</taxon>
        <taxon>Frankliniella</taxon>
    </lineage>
</organism>
<gene>
    <name evidence="2" type="primary">LOC127750133</name>
</gene>
<dbReference type="Proteomes" id="UP000504606">
    <property type="component" value="Unplaced"/>
</dbReference>
<accession>A0A9C6WSQ2</accession>
<evidence type="ECO:0000313" key="2">
    <source>
        <dbReference type="RefSeq" id="XP_052126767.1"/>
    </source>
</evidence>
<proteinExistence type="predicted"/>
<reference evidence="2" key="1">
    <citation type="journal article" date="2018" name="Proc. Natl. Acad. Sci. U.S.A.">
        <title>Phylogenomics and the evolution of hemipteroid insects.</title>
        <authorList>
            <person name="Johnson K.P."/>
            <person name="Dietrich C.H."/>
            <person name="Friedrich F."/>
            <person name="Beutel R.G."/>
            <person name="Wipfler B."/>
            <person name="Peters R.S."/>
            <person name="Allen J.M."/>
            <person name="Petersen M."/>
            <person name="Donath A."/>
            <person name="Walden K.K."/>
            <person name="Kozlov A.M."/>
            <person name="Podsiadlowski L."/>
            <person name="Mayer C."/>
            <person name="Meusemann K."/>
            <person name="Vasilikopoulos A."/>
            <person name="Waterhouse R.M."/>
            <person name="Cameron S.L."/>
            <person name="Weirauch C."/>
            <person name="Swanson D.R."/>
            <person name="Percy D.M."/>
            <person name="Hardy N.B."/>
            <person name="Terry I."/>
            <person name="Liu S."/>
            <person name="Zhou X."/>
            <person name="Misof B."/>
            <person name="Robertson H.M."/>
            <person name="Yoshizawa K."/>
        </authorList>
    </citation>
    <scope>NUCLEOTIDE SEQUENCE</scope>
    <source>
        <tissue evidence="2">Whole organism</tissue>
    </source>
</reference>
<sequence length="128" mass="14293">MEFPEWSKCHIERQCGSPHDGHCSECDAEDLTCRTLCGWNCACRCMGWPTGGLDADSHDRWDKCYEERGCTLSKREECQKNCGSSESCKNLCIMDRERCSCGCIQHAAASRTESAPAATTATSTRHHH</sequence>
<name>A0A9C6WSQ2_FRAOC</name>
<keyword evidence="1" id="KW-1185">Reference proteome</keyword>
<protein>
    <submittedName>
        <fullName evidence="2">Uncharacterized protein LOC127750133</fullName>
    </submittedName>
</protein>
<dbReference type="RefSeq" id="XP_052126767.1">
    <property type="nucleotide sequence ID" value="XM_052270807.1"/>
</dbReference>
<evidence type="ECO:0000313" key="1">
    <source>
        <dbReference type="Proteomes" id="UP000504606"/>
    </source>
</evidence>
<dbReference type="AlphaFoldDB" id="A0A9C6WSQ2"/>
<dbReference type="KEGG" id="foc:127750133"/>